<dbReference type="EMBL" id="QPKV01000003">
    <property type="protein sequence ID" value="RDC57215.1"/>
    <property type="molecule type" value="Genomic_DNA"/>
</dbReference>
<evidence type="ECO:0000256" key="2">
    <source>
        <dbReference type="ARBA" id="ARBA00023136"/>
    </source>
</evidence>
<proteinExistence type="predicted"/>
<keyword evidence="4" id="KW-0378">Hydrolase</keyword>
<protein>
    <submittedName>
        <fullName evidence="4">Class A beta-lactamase-related serine hydrolase</fullName>
    </submittedName>
</protein>
<feature type="domain" description="Beta-lactamase-related" evidence="3">
    <location>
        <begin position="71"/>
        <end position="362"/>
    </location>
</feature>
<reference evidence="4 5" key="1">
    <citation type="submission" date="2018-07" db="EMBL/GenBank/DDBJ databases">
        <title>Pedobacter sp. nov., isolated from soil.</title>
        <authorList>
            <person name="Zhou L.Y."/>
            <person name="Du Z.J."/>
        </authorList>
    </citation>
    <scope>NUCLEOTIDE SEQUENCE [LARGE SCALE GENOMIC DNA]</scope>
    <source>
        <strain evidence="4 5">JDX94</strain>
    </source>
</reference>
<dbReference type="SUPFAM" id="SSF56601">
    <property type="entry name" value="beta-lactamase/transpeptidase-like"/>
    <property type="match status" value="1"/>
</dbReference>
<dbReference type="InterPro" id="IPR012338">
    <property type="entry name" value="Beta-lactam/transpept-like"/>
</dbReference>
<dbReference type="GO" id="GO:0016787">
    <property type="term" value="F:hydrolase activity"/>
    <property type="evidence" value="ECO:0007669"/>
    <property type="project" value="UniProtKB-KW"/>
</dbReference>
<dbReference type="Pfam" id="PF00144">
    <property type="entry name" value="Beta-lactamase"/>
    <property type="match status" value="1"/>
</dbReference>
<dbReference type="InterPro" id="IPR001466">
    <property type="entry name" value="Beta-lactam-related"/>
</dbReference>
<dbReference type="AlphaFoldDB" id="A0A369Q172"/>
<comment type="caution">
    <text evidence="4">The sequence shown here is derived from an EMBL/GenBank/DDBJ whole genome shotgun (WGS) entry which is preliminary data.</text>
</comment>
<evidence type="ECO:0000313" key="4">
    <source>
        <dbReference type="EMBL" id="RDC57215.1"/>
    </source>
</evidence>
<dbReference type="InterPro" id="IPR050491">
    <property type="entry name" value="AmpC-like"/>
</dbReference>
<evidence type="ECO:0000259" key="3">
    <source>
        <dbReference type="Pfam" id="PF00144"/>
    </source>
</evidence>
<dbReference type="PANTHER" id="PTHR46825">
    <property type="entry name" value="D-ALANYL-D-ALANINE-CARBOXYPEPTIDASE/ENDOPEPTIDASE AMPH"/>
    <property type="match status" value="1"/>
</dbReference>
<organism evidence="4 5">
    <name type="scientific">Pedobacter chinensis</name>
    <dbReference type="NCBI Taxonomy" id="2282421"/>
    <lineage>
        <taxon>Bacteria</taxon>
        <taxon>Pseudomonadati</taxon>
        <taxon>Bacteroidota</taxon>
        <taxon>Sphingobacteriia</taxon>
        <taxon>Sphingobacteriales</taxon>
        <taxon>Sphingobacteriaceae</taxon>
        <taxon>Pedobacter</taxon>
    </lineage>
</organism>
<dbReference type="Proteomes" id="UP000253961">
    <property type="component" value="Unassembled WGS sequence"/>
</dbReference>
<keyword evidence="5" id="KW-1185">Reference proteome</keyword>
<dbReference type="Gene3D" id="3.40.710.10">
    <property type="entry name" value="DD-peptidase/beta-lactamase superfamily"/>
    <property type="match status" value="1"/>
</dbReference>
<dbReference type="OrthoDB" id="9798166at2"/>
<dbReference type="PANTHER" id="PTHR46825:SF11">
    <property type="entry name" value="PENICILLIN-BINDING PROTEIN 4"/>
    <property type="match status" value="1"/>
</dbReference>
<comment type="subcellular location">
    <subcellularLocation>
        <location evidence="1">Membrane</location>
    </subcellularLocation>
</comment>
<name>A0A369Q172_9SPHI</name>
<accession>A0A369Q172</accession>
<keyword evidence="2" id="KW-0472">Membrane</keyword>
<dbReference type="RefSeq" id="WP_115402388.1">
    <property type="nucleotide sequence ID" value="NZ_QPKV01000003.1"/>
</dbReference>
<sequence>MASLSHRPLLARACLTENRLLKRSWANKVIVMMKILICLTVCFFLSTGTNAQDLKADLDTLVNGFYNRQQFSGSILVARKGTVLLHKAVGYRNVEQKLWNDTNTVHQIASITKTFTAQLVLKLHEKGKLNINDPLNRYFPDYPNGEKIRLTHLLSHTSGIFDYTKDTLFMNHEIRHPSTRGQLLALFRNKPLLFEPGSKYSYCSSGYVLLGLIIEKVTGLSYDRAIRKHITRPLRMHATGFDFKNSRNPKKATGYVDFPKEGSQAAPIVDATASFSAGSMFSTTPDLYRYCRALNQYQLVKQSLQQQAQTPVFRFGYGWVIDQIGGKKRIFHDGGIDGATCIVNRIPDDEICIIILNNYESPFIYEMSRAIIDLLHQ</sequence>
<evidence type="ECO:0000313" key="5">
    <source>
        <dbReference type="Proteomes" id="UP000253961"/>
    </source>
</evidence>
<gene>
    <name evidence="4" type="ORF">DU508_08495</name>
</gene>
<dbReference type="GO" id="GO:0016020">
    <property type="term" value="C:membrane"/>
    <property type="evidence" value="ECO:0007669"/>
    <property type="project" value="UniProtKB-SubCell"/>
</dbReference>
<evidence type="ECO:0000256" key="1">
    <source>
        <dbReference type="ARBA" id="ARBA00004370"/>
    </source>
</evidence>